<name>A0A7W6F463_9SPHN</name>
<evidence type="ECO:0000256" key="1">
    <source>
        <dbReference type="SAM" id="Phobius"/>
    </source>
</evidence>
<dbReference type="RefSeq" id="WP_183952601.1">
    <property type="nucleotide sequence ID" value="NZ_JACIDH010000017.1"/>
</dbReference>
<comment type="caution">
    <text evidence="2">The sequence shown here is derived from an EMBL/GenBank/DDBJ whole genome shotgun (WGS) entry which is preliminary data.</text>
</comment>
<keyword evidence="1" id="KW-1133">Transmembrane helix</keyword>
<feature type="transmembrane region" description="Helical" evidence="1">
    <location>
        <begin position="53"/>
        <end position="69"/>
    </location>
</feature>
<proteinExistence type="predicted"/>
<dbReference type="AlphaFoldDB" id="A0A7W6F463"/>
<feature type="transmembrane region" description="Helical" evidence="1">
    <location>
        <begin position="81"/>
        <end position="99"/>
    </location>
</feature>
<feature type="transmembrane region" description="Helical" evidence="1">
    <location>
        <begin position="105"/>
        <end position="125"/>
    </location>
</feature>
<keyword evidence="3" id="KW-1185">Reference proteome</keyword>
<dbReference type="Proteomes" id="UP000538670">
    <property type="component" value="Unassembled WGS sequence"/>
</dbReference>
<sequence>MQKPEDSYRRRLQRDVPTGIAAFLCLIALLLPTIGVTTLLVEGPHLEARGHPLYWLLLGLPAIWSWRMMDYTPGALRTIRPTLFATPFLAAAVLIAAHVSGRDMVAYRVMFLSTVVICTVGGFLYNRSLLAREGAGD</sequence>
<evidence type="ECO:0000313" key="3">
    <source>
        <dbReference type="Proteomes" id="UP000538670"/>
    </source>
</evidence>
<gene>
    <name evidence="2" type="ORF">GGR48_003005</name>
</gene>
<protein>
    <submittedName>
        <fullName evidence="2">Uncharacterized protein</fullName>
    </submittedName>
</protein>
<evidence type="ECO:0000313" key="2">
    <source>
        <dbReference type="EMBL" id="MBB3880558.1"/>
    </source>
</evidence>
<reference evidence="2 3" key="1">
    <citation type="submission" date="2020-08" db="EMBL/GenBank/DDBJ databases">
        <title>Genomic Encyclopedia of Type Strains, Phase IV (KMG-IV): sequencing the most valuable type-strain genomes for metagenomic binning, comparative biology and taxonomic classification.</title>
        <authorList>
            <person name="Goeker M."/>
        </authorList>
    </citation>
    <scope>NUCLEOTIDE SEQUENCE [LARGE SCALE GENOMIC DNA]</scope>
    <source>
        <strain evidence="2 3">DSM 19512</strain>
    </source>
</reference>
<dbReference type="EMBL" id="JACIDH010000017">
    <property type="protein sequence ID" value="MBB3880558.1"/>
    <property type="molecule type" value="Genomic_DNA"/>
</dbReference>
<feature type="transmembrane region" description="Helical" evidence="1">
    <location>
        <begin position="20"/>
        <end position="41"/>
    </location>
</feature>
<keyword evidence="1" id="KW-0472">Membrane</keyword>
<organism evidence="2 3">
    <name type="scientific">Sphingomonas pseudosanguinis</name>
    <dbReference type="NCBI Taxonomy" id="413712"/>
    <lineage>
        <taxon>Bacteria</taxon>
        <taxon>Pseudomonadati</taxon>
        <taxon>Pseudomonadota</taxon>
        <taxon>Alphaproteobacteria</taxon>
        <taxon>Sphingomonadales</taxon>
        <taxon>Sphingomonadaceae</taxon>
        <taxon>Sphingomonas</taxon>
    </lineage>
</organism>
<accession>A0A7W6F463</accession>
<keyword evidence="1" id="KW-0812">Transmembrane</keyword>